<evidence type="ECO:0000313" key="1">
    <source>
        <dbReference type="EMBL" id="MCD5312998.1"/>
    </source>
</evidence>
<dbReference type="InterPro" id="IPR049975">
    <property type="entry name" value="SAV_915-like_dom"/>
</dbReference>
<dbReference type="NCBIfam" id="NF042914">
    <property type="entry name" value="SAV915_dom"/>
    <property type="match status" value="1"/>
</dbReference>
<accession>A0A9X1NF46</accession>
<sequence>MDDGVKDSAVEAERLYRSGNHPGELFPPIIYVPCGPARNDNELEVDLRLMSDGRLALPVYSAMDRLVAKCGPGQPWRVFFSTDLERIRLATGFDMIVLDVDIPEELRRTGVNS</sequence>
<evidence type="ECO:0000313" key="2">
    <source>
        <dbReference type="Proteomes" id="UP001138997"/>
    </source>
</evidence>
<evidence type="ECO:0008006" key="3">
    <source>
        <dbReference type="Google" id="ProtNLM"/>
    </source>
</evidence>
<name>A0A9X1NF46_9ACTN</name>
<dbReference type="Proteomes" id="UP001138997">
    <property type="component" value="Unassembled WGS sequence"/>
</dbReference>
<organism evidence="1 2">
    <name type="scientific">Kineosporia babensis</name>
    <dbReference type="NCBI Taxonomy" id="499548"/>
    <lineage>
        <taxon>Bacteria</taxon>
        <taxon>Bacillati</taxon>
        <taxon>Actinomycetota</taxon>
        <taxon>Actinomycetes</taxon>
        <taxon>Kineosporiales</taxon>
        <taxon>Kineosporiaceae</taxon>
        <taxon>Kineosporia</taxon>
    </lineage>
</organism>
<protein>
    <recommendedName>
        <fullName evidence="3">SseB protein N-terminal domain-containing protein</fullName>
    </recommendedName>
</protein>
<dbReference type="RefSeq" id="WP_231443787.1">
    <property type="nucleotide sequence ID" value="NZ_JAJOMB010000010.1"/>
</dbReference>
<proteinExistence type="predicted"/>
<keyword evidence="2" id="KW-1185">Reference proteome</keyword>
<comment type="caution">
    <text evidence="1">The sequence shown here is derived from an EMBL/GenBank/DDBJ whole genome shotgun (WGS) entry which is preliminary data.</text>
</comment>
<dbReference type="EMBL" id="JAJOMB010000010">
    <property type="protein sequence ID" value="MCD5312998.1"/>
    <property type="molecule type" value="Genomic_DNA"/>
</dbReference>
<dbReference type="AlphaFoldDB" id="A0A9X1NF46"/>
<reference evidence="1" key="1">
    <citation type="submission" date="2021-11" db="EMBL/GenBank/DDBJ databases">
        <title>Streptomyces corallinus and Kineosporia corallina sp. nov., two new coral-derived marine actinobacteria.</title>
        <authorList>
            <person name="Buangrab K."/>
            <person name="Sutthacheep M."/>
            <person name="Yeemin T."/>
            <person name="Harunari E."/>
            <person name="Igarashi Y."/>
            <person name="Sripreechasak P."/>
            <person name="Kanchanasin P."/>
            <person name="Tanasupawat S."/>
            <person name="Phongsopitanun W."/>
        </authorList>
    </citation>
    <scope>NUCLEOTIDE SEQUENCE</scope>
    <source>
        <strain evidence="1">JCM 31032</strain>
    </source>
</reference>
<gene>
    <name evidence="1" type="ORF">LR394_18985</name>
</gene>